<dbReference type="AlphaFoldDB" id="A0A1Q3BSJ7"/>
<dbReference type="Proteomes" id="UP000187406">
    <property type="component" value="Unassembled WGS sequence"/>
</dbReference>
<keyword evidence="6" id="KW-0804">Transcription</keyword>
<evidence type="ECO:0000256" key="8">
    <source>
        <dbReference type="SAM" id="MobiDB-lite"/>
    </source>
</evidence>
<dbReference type="STRING" id="3775.A0A1Q3BSJ7"/>
<evidence type="ECO:0000259" key="9">
    <source>
        <dbReference type="PROSITE" id="PS50157"/>
    </source>
</evidence>
<name>A0A1Q3BSJ7_CEPFO</name>
<organism evidence="10 11">
    <name type="scientific">Cephalotus follicularis</name>
    <name type="common">Albany pitcher plant</name>
    <dbReference type="NCBI Taxonomy" id="3775"/>
    <lineage>
        <taxon>Eukaryota</taxon>
        <taxon>Viridiplantae</taxon>
        <taxon>Streptophyta</taxon>
        <taxon>Embryophyta</taxon>
        <taxon>Tracheophyta</taxon>
        <taxon>Spermatophyta</taxon>
        <taxon>Magnoliopsida</taxon>
        <taxon>eudicotyledons</taxon>
        <taxon>Gunneridae</taxon>
        <taxon>Pentapetalae</taxon>
        <taxon>rosids</taxon>
        <taxon>fabids</taxon>
        <taxon>Oxalidales</taxon>
        <taxon>Cephalotaceae</taxon>
        <taxon>Cephalotus</taxon>
    </lineage>
</organism>
<dbReference type="InParanoid" id="A0A1Q3BSJ7"/>
<dbReference type="GO" id="GO:0005634">
    <property type="term" value="C:nucleus"/>
    <property type="evidence" value="ECO:0007669"/>
    <property type="project" value="TreeGrafter"/>
</dbReference>
<evidence type="ECO:0000256" key="6">
    <source>
        <dbReference type="ARBA" id="ARBA00023163"/>
    </source>
</evidence>
<feature type="compositionally biased region" description="Basic residues" evidence="8">
    <location>
        <begin position="1"/>
        <end position="13"/>
    </location>
</feature>
<feature type="region of interest" description="Disordered" evidence="8">
    <location>
        <begin position="1"/>
        <end position="30"/>
    </location>
</feature>
<evidence type="ECO:0000256" key="5">
    <source>
        <dbReference type="ARBA" id="ARBA00023015"/>
    </source>
</evidence>
<proteinExistence type="predicted"/>
<evidence type="ECO:0000256" key="4">
    <source>
        <dbReference type="ARBA" id="ARBA00022833"/>
    </source>
</evidence>
<dbReference type="InterPro" id="IPR013087">
    <property type="entry name" value="Znf_C2H2_type"/>
</dbReference>
<dbReference type="PANTHER" id="PTHR45988">
    <property type="entry name" value="C2H2 TYPE ZINC FINGER TRANSCRIPTION FACTOR FAMILY-RELATED"/>
    <property type="match status" value="1"/>
</dbReference>
<gene>
    <name evidence="10" type="ORF">CFOL_v3_14423</name>
</gene>
<evidence type="ECO:0000256" key="2">
    <source>
        <dbReference type="ARBA" id="ARBA00022737"/>
    </source>
</evidence>
<dbReference type="InterPro" id="IPR036236">
    <property type="entry name" value="Znf_C2H2_sf"/>
</dbReference>
<dbReference type="GO" id="GO:0003700">
    <property type="term" value="F:DNA-binding transcription factor activity"/>
    <property type="evidence" value="ECO:0007669"/>
    <property type="project" value="InterPro"/>
</dbReference>
<keyword evidence="11" id="KW-1185">Reference proteome</keyword>
<evidence type="ECO:0000313" key="11">
    <source>
        <dbReference type="Proteomes" id="UP000187406"/>
    </source>
</evidence>
<evidence type="ECO:0000313" key="10">
    <source>
        <dbReference type="EMBL" id="GAV70925.1"/>
    </source>
</evidence>
<protein>
    <submittedName>
        <fullName evidence="10">Zf-C2H2_6 domain-containing protein</fullName>
    </submittedName>
</protein>
<dbReference type="Pfam" id="PF13912">
    <property type="entry name" value="zf-C2H2_6"/>
    <property type="match status" value="1"/>
</dbReference>
<evidence type="ECO:0000256" key="3">
    <source>
        <dbReference type="ARBA" id="ARBA00022771"/>
    </source>
</evidence>
<dbReference type="PROSITE" id="PS50157">
    <property type="entry name" value="ZINC_FINGER_C2H2_2"/>
    <property type="match status" value="1"/>
</dbReference>
<dbReference type="EMBL" id="BDDD01000852">
    <property type="protein sequence ID" value="GAV70925.1"/>
    <property type="molecule type" value="Genomic_DNA"/>
</dbReference>
<dbReference type="GO" id="GO:0000976">
    <property type="term" value="F:transcription cis-regulatory region binding"/>
    <property type="evidence" value="ECO:0007669"/>
    <property type="project" value="TreeGrafter"/>
</dbReference>
<dbReference type="OrthoDB" id="6077919at2759"/>
<keyword evidence="1" id="KW-0479">Metal-binding</keyword>
<comment type="caution">
    <text evidence="10">The sequence shown here is derived from an EMBL/GenBank/DDBJ whole genome shotgun (WGS) entry which is preliminary data.</text>
</comment>
<feature type="domain" description="C2H2-type" evidence="9">
    <location>
        <begin position="33"/>
        <end position="55"/>
    </location>
</feature>
<dbReference type="InterPro" id="IPR044653">
    <property type="entry name" value="AZF1/2/3-like"/>
</dbReference>
<keyword evidence="2" id="KW-0677">Repeat</keyword>
<evidence type="ECO:0000256" key="1">
    <source>
        <dbReference type="ARBA" id="ARBA00022723"/>
    </source>
</evidence>
<keyword evidence="3 7" id="KW-0863">Zinc-finger</keyword>
<dbReference type="PANTHER" id="PTHR45988:SF1">
    <property type="entry name" value="ZINC FINGER PROTEIN AZF2"/>
    <property type="match status" value="1"/>
</dbReference>
<accession>A0A1Q3BSJ7</accession>
<reference evidence="11" key="1">
    <citation type="submission" date="2016-04" db="EMBL/GenBank/DDBJ databases">
        <title>Cephalotus genome sequencing.</title>
        <authorList>
            <person name="Fukushima K."/>
            <person name="Hasebe M."/>
            <person name="Fang X."/>
        </authorList>
    </citation>
    <scope>NUCLEOTIDE SEQUENCE [LARGE SCALE GENOMIC DNA]</scope>
    <source>
        <strain evidence="11">cv. St1</strain>
    </source>
</reference>
<keyword evidence="4" id="KW-0862">Zinc</keyword>
<keyword evidence="5" id="KW-0805">Transcription regulation</keyword>
<evidence type="ECO:0000256" key="7">
    <source>
        <dbReference type="PROSITE-ProRule" id="PRU00042"/>
    </source>
</evidence>
<sequence length="139" mass="14977">MGGHKTSHTKPKKIKIEQEGTTQGPRPKVGHEHICDKCNKSFESGTALGGHKRCHYTGPVIRAKSSSNKFTSCPGPVEALSPSSQQDSCSTEVSNKNLQVHNFDLNEPPTMEVEDRPIYSAGFAVPGDLAAAYGFLVHS</sequence>
<dbReference type="SUPFAM" id="SSF57667">
    <property type="entry name" value="beta-beta-alpha zinc fingers"/>
    <property type="match status" value="1"/>
</dbReference>
<dbReference type="GO" id="GO:0008270">
    <property type="term" value="F:zinc ion binding"/>
    <property type="evidence" value="ECO:0007669"/>
    <property type="project" value="UniProtKB-KW"/>
</dbReference>
<dbReference type="PROSITE" id="PS00028">
    <property type="entry name" value="ZINC_FINGER_C2H2_1"/>
    <property type="match status" value="1"/>
</dbReference>